<gene>
    <name evidence="2" type="ORF">J4Q44_G00345840</name>
</gene>
<evidence type="ECO:0000313" key="3">
    <source>
        <dbReference type="Proteomes" id="UP001356427"/>
    </source>
</evidence>
<feature type="region of interest" description="Disordered" evidence="1">
    <location>
        <begin position="175"/>
        <end position="199"/>
    </location>
</feature>
<feature type="region of interest" description="Disordered" evidence="1">
    <location>
        <begin position="211"/>
        <end position="508"/>
    </location>
</feature>
<protein>
    <recommendedName>
        <fullName evidence="4">Chromogranin A</fullName>
    </recommendedName>
</protein>
<feature type="compositionally biased region" description="Acidic residues" evidence="1">
    <location>
        <begin position="300"/>
        <end position="317"/>
    </location>
</feature>
<keyword evidence="3" id="KW-1185">Reference proteome</keyword>
<dbReference type="GO" id="GO:0042583">
    <property type="term" value="C:chromaffin granule"/>
    <property type="evidence" value="ECO:0007669"/>
    <property type="project" value="TreeGrafter"/>
</dbReference>
<feature type="compositionally biased region" description="Basic and acidic residues" evidence="1">
    <location>
        <begin position="445"/>
        <end position="474"/>
    </location>
</feature>
<accession>A0AAN8KPB6</accession>
<feature type="compositionally biased region" description="Basic and acidic residues" evidence="1">
    <location>
        <begin position="318"/>
        <end position="343"/>
    </location>
</feature>
<dbReference type="EMBL" id="JAGTTL010000034">
    <property type="protein sequence ID" value="KAK6295358.1"/>
    <property type="molecule type" value="Genomic_DNA"/>
</dbReference>
<feature type="compositionally biased region" description="Basic and acidic residues" evidence="1">
    <location>
        <begin position="241"/>
        <end position="299"/>
    </location>
</feature>
<dbReference type="GO" id="GO:0005615">
    <property type="term" value="C:extracellular space"/>
    <property type="evidence" value="ECO:0007669"/>
    <property type="project" value="TreeGrafter"/>
</dbReference>
<feature type="compositionally biased region" description="Basic and acidic residues" evidence="1">
    <location>
        <begin position="424"/>
        <end position="436"/>
    </location>
</feature>
<feature type="compositionally biased region" description="Basic and acidic residues" evidence="1">
    <location>
        <begin position="175"/>
        <end position="190"/>
    </location>
</feature>
<name>A0AAN8KPB6_9TELE</name>
<evidence type="ECO:0000313" key="2">
    <source>
        <dbReference type="EMBL" id="KAK6295358.1"/>
    </source>
</evidence>
<dbReference type="AlphaFoldDB" id="A0AAN8KPB6"/>
<dbReference type="PANTHER" id="PTHR10583:SF1">
    <property type="entry name" value="CHROMOGRANIN-A"/>
    <property type="match status" value="1"/>
</dbReference>
<dbReference type="PROSITE" id="PS00422">
    <property type="entry name" value="GRANINS_1"/>
    <property type="match status" value="1"/>
</dbReference>
<dbReference type="Proteomes" id="UP001356427">
    <property type="component" value="Unassembled WGS sequence"/>
</dbReference>
<comment type="caution">
    <text evidence="2">The sequence shown here is derived from an EMBL/GenBank/DDBJ whole genome shotgun (WGS) entry which is preliminary data.</text>
</comment>
<feature type="compositionally biased region" description="Basic and acidic residues" evidence="1">
    <location>
        <begin position="351"/>
        <end position="362"/>
    </location>
</feature>
<dbReference type="PANTHER" id="PTHR10583">
    <property type="entry name" value="CHROMOGRANIN"/>
    <property type="match status" value="1"/>
</dbReference>
<proteinExistence type="predicted"/>
<evidence type="ECO:0008006" key="4">
    <source>
        <dbReference type="Google" id="ProtNLM"/>
    </source>
</evidence>
<dbReference type="PRINTS" id="PR00659">
    <property type="entry name" value="CHROMOGRANIN"/>
</dbReference>
<reference evidence="2 3" key="1">
    <citation type="submission" date="2021-04" db="EMBL/GenBank/DDBJ databases">
        <authorList>
            <person name="De Guttry C."/>
            <person name="Zahm M."/>
            <person name="Klopp C."/>
            <person name="Cabau C."/>
            <person name="Louis A."/>
            <person name="Berthelot C."/>
            <person name="Parey E."/>
            <person name="Roest Crollius H."/>
            <person name="Montfort J."/>
            <person name="Robinson-Rechavi M."/>
            <person name="Bucao C."/>
            <person name="Bouchez O."/>
            <person name="Gislard M."/>
            <person name="Lluch J."/>
            <person name="Milhes M."/>
            <person name="Lampietro C."/>
            <person name="Lopez Roques C."/>
            <person name="Donnadieu C."/>
            <person name="Braasch I."/>
            <person name="Desvignes T."/>
            <person name="Postlethwait J."/>
            <person name="Bobe J."/>
            <person name="Wedekind C."/>
            <person name="Guiguen Y."/>
        </authorList>
    </citation>
    <scope>NUCLEOTIDE SEQUENCE [LARGE SCALE GENOMIC DNA]</scope>
    <source>
        <strain evidence="2">Cs_M1</strain>
        <tissue evidence="2">Blood</tissue>
    </source>
</reference>
<dbReference type="GO" id="GO:0046676">
    <property type="term" value="P:negative regulation of insulin secretion"/>
    <property type="evidence" value="ECO:0007669"/>
    <property type="project" value="TreeGrafter"/>
</dbReference>
<dbReference type="GO" id="GO:0042742">
    <property type="term" value="P:defense response to bacterium"/>
    <property type="evidence" value="ECO:0007669"/>
    <property type="project" value="TreeGrafter"/>
</dbReference>
<feature type="compositionally biased region" description="Basic and acidic residues" evidence="1">
    <location>
        <begin position="481"/>
        <end position="502"/>
    </location>
</feature>
<evidence type="ECO:0000256" key="1">
    <source>
        <dbReference type="SAM" id="MobiDB-lite"/>
    </source>
</evidence>
<dbReference type="InterPro" id="IPR001819">
    <property type="entry name" value="Chromogranin_AB"/>
</dbReference>
<organism evidence="2 3">
    <name type="scientific">Coregonus suidteri</name>
    <dbReference type="NCBI Taxonomy" id="861788"/>
    <lineage>
        <taxon>Eukaryota</taxon>
        <taxon>Metazoa</taxon>
        <taxon>Chordata</taxon>
        <taxon>Craniata</taxon>
        <taxon>Vertebrata</taxon>
        <taxon>Euteleostomi</taxon>
        <taxon>Actinopterygii</taxon>
        <taxon>Neopterygii</taxon>
        <taxon>Teleostei</taxon>
        <taxon>Protacanthopterygii</taxon>
        <taxon>Salmoniformes</taxon>
        <taxon>Salmonidae</taxon>
        <taxon>Coregoninae</taxon>
        <taxon>Coregonus</taxon>
    </lineage>
</organism>
<sequence length="528" mass="59603">MSFPPQQAPHKYAGAVAANCSWYITARARCSTPDTEERSSPEITRAVKLHIELIHNLSTLSTHNRRGTNILNKLFMFSIPARLIATMIARGYFILTILVNRVLSLPVTPTYLEKEDVEVMKCIVEVLADVLSRPHPLPVSQECLNILKTDERLVSILRHSNFLKELQDIAVQGANERDQQHGDVTADHVTKKPQGPQGIDEAADRSMLAALGGPGERSILSQKRGTGGEREGEGEGEGEGEVEKSTEREGESSRERNEIIRKGEEKNREKDETPDNRISDVMNKEGKEEVKYGYVIEKKEEEEEEGDEKEKEEDEEERASSEDNTEEAKTEGRNVTLDKKGAESGEVTDAPEEKSEEKKSAEEKEEEEVEEKSSALPLQDSAEAKKVWEEEEEEEEEGEVKRKAVSNHWSRMSELARSLQTKKRAGEEEKVQEVKLLEVGGQQEVPHHSKEVVEEEVEEKRKVGGARRSPEVKELQMMARRKPEERREEGEEEGSASRKTEDPEIESLAAIESELESVAQKLHELRRG</sequence>
<dbReference type="GO" id="GO:0033604">
    <property type="term" value="P:negative regulation of catecholamine secretion"/>
    <property type="evidence" value="ECO:0007669"/>
    <property type="project" value="TreeGrafter"/>
</dbReference>
<feature type="compositionally biased region" description="Acidic residues" evidence="1">
    <location>
        <begin position="389"/>
        <end position="398"/>
    </location>
</feature>
<dbReference type="InterPro" id="IPR018054">
    <property type="entry name" value="Chromogranin_CS"/>
</dbReference>
<dbReference type="GO" id="GO:0086030">
    <property type="term" value="P:adenylate cyclase-activating adrenergic receptor signaling pathway involved in cardiac muscle relaxation"/>
    <property type="evidence" value="ECO:0007669"/>
    <property type="project" value="TreeGrafter"/>
</dbReference>